<dbReference type="InterPro" id="IPR004780">
    <property type="entry name" value="SRP"/>
</dbReference>
<evidence type="ECO:0000256" key="9">
    <source>
        <dbReference type="HAMAP-Rule" id="MF_00306"/>
    </source>
</evidence>
<comment type="subunit">
    <text evidence="9">Part of the signal recognition particle protein translocation system, which is composed of SRP and FtsY.</text>
</comment>
<keyword evidence="5 9" id="KW-0342">GTP-binding</keyword>
<comment type="function">
    <text evidence="9">Involved in targeting and insertion of nascent membrane proteins into the cytoplasmic membrane. Binds to the hydrophobic signal sequence of the ribosome-nascent chain (RNC) as it emerges from the ribosomes. The SRP-RNC complex is then targeted to the cytoplasmic membrane where it interacts with the SRP receptor FtsY.</text>
</comment>
<reference evidence="11 12" key="1">
    <citation type="submission" date="2020-08" db="EMBL/GenBank/DDBJ databases">
        <title>Genome public.</title>
        <authorList>
            <person name="Liu C."/>
            <person name="Sun Q."/>
        </authorList>
    </citation>
    <scope>NUCLEOTIDE SEQUENCE [LARGE SCALE GENOMIC DNA]</scope>
    <source>
        <strain evidence="11 12">3_YM_SP_D4_24.mj</strain>
    </source>
</reference>
<gene>
    <name evidence="9 11" type="primary">ffh</name>
    <name evidence="11" type="ORF">H8712_01325</name>
</gene>
<keyword evidence="3 9" id="KW-0378">Hydrolase</keyword>
<dbReference type="InterPro" id="IPR042101">
    <property type="entry name" value="SRP54_N_sf"/>
</dbReference>
<dbReference type="SMART" id="SM00963">
    <property type="entry name" value="SRP54_N"/>
    <property type="match status" value="1"/>
</dbReference>
<feature type="binding site" evidence="9">
    <location>
        <begin position="191"/>
        <end position="195"/>
    </location>
    <ligand>
        <name>GTP</name>
        <dbReference type="ChEBI" id="CHEBI:37565"/>
    </ligand>
</feature>
<dbReference type="RefSeq" id="WP_187558098.1">
    <property type="nucleotide sequence ID" value="NZ_JACRTP010000001.1"/>
</dbReference>
<comment type="caution">
    <text evidence="11">The sequence shown here is derived from an EMBL/GenBank/DDBJ whole genome shotgun (WGS) entry which is preliminary data.</text>
</comment>
<keyword evidence="2 9" id="KW-0547">Nucleotide-binding</keyword>
<dbReference type="InterPro" id="IPR013822">
    <property type="entry name" value="Signal_recog_particl_SRP54_hlx"/>
</dbReference>
<evidence type="ECO:0000256" key="1">
    <source>
        <dbReference type="ARBA" id="ARBA00005450"/>
    </source>
</evidence>
<dbReference type="InterPro" id="IPR036891">
    <property type="entry name" value="Signal_recog_part_SRP54_M_sf"/>
</dbReference>
<dbReference type="EMBL" id="JACRTP010000001">
    <property type="protein sequence ID" value="MBC8627279.1"/>
    <property type="molecule type" value="Genomic_DNA"/>
</dbReference>
<accession>A0ABR7P7H9</accession>
<feature type="domain" description="SRP54-type proteins GTP-binding" evidence="10">
    <location>
        <begin position="270"/>
        <end position="283"/>
    </location>
</feature>
<dbReference type="Gene3D" id="3.40.50.300">
    <property type="entry name" value="P-loop containing nucleotide triphosphate hydrolases"/>
    <property type="match status" value="1"/>
</dbReference>
<evidence type="ECO:0000313" key="11">
    <source>
        <dbReference type="EMBL" id="MBC8627279.1"/>
    </source>
</evidence>
<evidence type="ECO:0000259" key="10">
    <source>
        <dbReference type="PROSITE" id="PS00300"/>
    </source>
</evidence>
<evidence type="ECO:0000256" key="7">
    <source>
        <dbReference type="ARBA" id="ARBA00023274"/>
    </source>
</evidence>
<dbReference type="CDD" id="cd18539">
    <property type="entry name" value="SRP_G"/>
    <property type="match status" value="1"/>
</dbReference>
<dbReference type="PANTHER" id="PTHR11564">
    <property type="entry name" value="SIGNAL RECOGNITION PARTICLE 54K PROTEIN SRP54"/>
    <property type="match status" value="1"/>
</dbReference>
<dbReference type="PANTHER" id="PTHR11564:SF5">
    <property type="entry name" value="SIGNAL RECOGNITION PARTICLE SUBUNIT SRP54"/>
    <property type="match status" value="1"/>
</dbReference>
<proteinExistence type="inferred from homology"/>
<dbReference type="SUPFAM" id="SSF52540">
    <property type="entry name" value="P-loop containing nucleoside triphosphate hydrolases"/>
    <property type="match status" value="1"/>
</dbReference>
<keyword evidence="9" id="KW-0963">Cytoplasm</keyword>
<comment type="catalytic activity">
    <reaction evidence="8 9">
        <text>GTP + H2O = GDP + phosphate + H(+)</text>
        <dbReference type="Rhea" id="RHEA:19669"/>
        <dbReference type="ChEBI" id="CHEBI:15377"/>
        <dbReference type="ChEBI" id="CHEBI:15378"/>
        <dbReference type="ChEBI" id="CHEBI:37565"/>
        <dbReference type="ChEBI" id="CHEBI:43474"/>
        <dbReference type="ChEBI" id="CHEBI:58189"/>
        <dbReference type="EC" id="3.6.5.4"/>
    </reaction>
</comment>
<dbReference type="EC" id="3.6.5.4" evidence="9"/>
<dbReference type="Pfam" id="PF02978">
    <property type="entry name" value="SRP_SPB"/>
    <property type="match status" value="1"/>
</dbReference>
<dbReference type="InterPro" id="IPR003593">
    <property type="entry name" value="AAA+_ATPase"/>
</dbReference>
<dbReference type="InterPro" id="IPR004125">
    <property type="entry name" value="Signal_recog_particle_SRP54_M"/>
</dbReference>
<dbReference type="NCBIfam" id="TIGR00959">
    <property type="entry name" value="ffh"/>
    <property type="match status" value="1"/>
</dbReference>
<dbReference type="InterPro" id="IPR000897">
    <property type="entry name" value="SRP54_GTPase_dom"/>
</dbReference>
<dbReference type="InterPro" id="IPR022941">
    <property type="entry name" value="SRP54"/>
</dbReference>
<evidence type="ECO:0000256" key="5">
    <source>
        <dbReference type="ARBA" id="ARBA00023134"/>
    </source>
</evidence>
<dbReference type="HAMAP" id="MF_00306">
    <property type="entry name" value="SRP54"/>
    <property type="match status" value="1"/>
</dbReference>
<dbReference type="SMART" id="SM00382">
    <property type="entry name" value="AAA"/>
    <property type="match status" value="1"/>
</dbReference>
<comment type="subcellular location">
    <subcellularLocation>
        <location evidence="9">Cytoplasm</location>
    </subcellularLocation>
    <text evidence="9">The SRP-RNC complex is targeted to the cytoplasmic membrane.</text>
</comment>
<evidence type="ECO:0000313" key="12">
    <source>
        <dbReference type="Proteomes" id="UP000661649"/>
    </source>
</evidence>
<dbReference type="Gene3D" id="1.20.120.140">
    <property type="entry name" value="Signal recognition particle SRP54, nucleotide-binding domain"/>
    <property type="match status" value="1"/>
</dbReference>
<keyword evidence="12" id="KW-1185">Reference proteome</keyword>
<dbReference type="InterPro" id="IPR027417">
    <property type="entry name" value="P-loop_NTPase"/>
</dbReference>
<dbReference type="Proteomes" id="UP000661649">
    <property type="component" value="Unassembled WGS sequence"/>
</dbReference>
<evidence type="ECO:0000256" key="3">
    <source>
        <dbReference type="ARBA" id="ARBA00022801"/>
    </source>
</evidence>
<dbReference type="PROSITE" id="PS00300">
    <property type="entry name" value="SRP54"/>
    <property type="match status" value="1"/>
</dbReference>
<keyword evidence="7 9" id="KW-0687">Ribonucleoprotein</keyword>
<feature type="binding site" evidence="9">
    <location>
        <begin position="109"/>
        <end position="116"/>
    </location>
    <ligand>
        <name>GTP</name>
        <dbReference type="ChEBI" id="CHEBI:37565"/>
    </ligand>
</feature>
<dbReference type="SUPFAM" id="SSF47446">
    <property type="entry name" value="Signal peptide-binding domain"/>
    <property type="match status" value="1"/>
</dbReference>
<sequence>MAFESLTDKLQNVFKNLRKKGRLTEADVKSALKEVKMALLEADVSFKVVKQFMKSVQERAVGQDVMSGLNPGQMVIKIVNEELVNLMGSETTELALKPAGEITVLMMVGLQGAGKTTTTAKLAGKLKSKGRKPLLVACDVYRPAAITQLQVNGEKQGVEVFAMGDKQSPVDIAKAAYEHAKKEKYNVVILDTAGRLHIDEDMMQELANIKEAISVDQTVLVVDAMTGQDAVNVAETFGEKVGIDGVILTKMDGDARGGAALSIKAITGKPILFVGMGEKLSDLEQFYPERMASRILGMGDVMSLIEKAQANIDEEKAKEMEQKFRKNSFGFDDYLESMNQMKNMGGISSVLNMIPGIGGQVKDIENMVDEKDMARKEAMILSMTPRERSHPEILTPQRKARIAKGAGVDVAEVNRLVKQFEQAKKMMKQMPGLMNGKGAKRGKFKLPF</sequence>
<name>A0ABR7P7H9_9FIRM</name>
<keyword evidence="4 9" id="KW-0694">RNA-binding</keyword>
<protein>
    <recommendedName>
        <fullName evidence="9">Signal recognition particle protein</fullName>
        <ecNumber evidence="9">3.6.5.4</ecNumber>
    </recommendedName>
    <alternativeName>
        <fullName evidence="9">Fifty-four homolog</fullName>
    </alternativeName>
</protein>
<evidence type="ECO:0000256" key="4">
    <source>
        <dbReference type="ARBA" id="ARBA00022884"/>
    </source>
</evidence>
<evidence type="ECO:0000256" key="2">
    <source>
        <dbReference type="ARBA" id="ARBA00022741"/>
    </source>
</evidence>
<dbReference type="Gene3D" id="1.10.260.30">
    <property type="entry name" value="Signal recognition particle, SRP54 subunit, M-domain"/>
    <property type="match status" value="1"/>
</dbReference>
<dbReference type="Pfam" id="PF02881">
    <property type="entry name" value="SRP54_N"/>
    <property type="match status" value="1"/>
</dbReference>
<organism evidence="11 12">
    <name type="scientific">Blautia stercoris</name>
    <dbReference type="NCBI Taxonomy" id="871664"/>
    <lineage>
        <taxon>Bacteria</taxon>
        <taxon>Bacillati</taxon>
        <taxon>Bacillota</taxon>
        <taxon>Clostridia</taxon>
        <taxon>Lachnospirales</taxon>
        <taxon>Lachnospiraceae</taxon>
        <taxon>Blautia</taxon>
    </lineage>
</organism>
<feature type="binding site" evidence="9">
    <location>
        <begin position="249"/>
        <end position="252"/>
    </location>
    <ligand>
        <name>GTP</name>
        <dbReference type="ChEBI" id="CHEBI:37565"/>
    </ligand>
</feature>
<evidence type="ECO:0000256" key="6">
    <source>
        <dbReference type="ARBA" id="ARBA00023135"/>
    </source>
</evidence>
<dbReference type="Pfam" id="PF00448">
    <property type="entry name" value="SRP54"/>
    <property type="match status" value="1"/>
</dbReference>
<evidence type="ECO:0000256" key="8">
    <source>
        <dbReference type="ARBA" id="ARBA00048027"/>
    </source>
</evidence>
<dbReference type="SMART" id="SM00962">
    <property type="entry name" value="SRP54"/>
    <property type="match status" value="1"/>
</dbReference>
<keyword evidence="6 9" id="KW-0733">Signal recognition particle</keyword>
<comment type="domain">
    <text evidence="9">Composed of three domains: the N-terminal N domain, which is responsible for interactions with the ribosome, the central G domain, which binds GTP, and the C-terminal M domain, which binds the RNA and the signal sequence of the RNC.</text>
</comment>
<comment type="similarity">
    <text evidence="1 9">Belongs to the GTP-binding SRP family. SRP54 subfamily.</text>
</comment>